<gene>
    <name evidence="3" type="primary">Aste57867_23482</name>
    <name evidence="2" type="ORF">As57867_023411</name>
    <name evidence="3" type="ORF">ASTE57867_23482</name>
</gene>
<proteinExistence type="predicted"/>
<accession>A0A485LNV3</accession>
<dbReference type="EMBL" id="CAADRA010007299">
    <property type="protein sequence ID" value="VFU00127.1"/>
    <property type="molecule type" value="Genomic_DNA"/>
</dbReference>
<feature type="compositionally biased region" description="Low complexity" evidence="1">
    <location>
        <begin position="59"/>
        <end position="70"/>
    </location>
</feature>
<evidence type="ECO:0000313" key="4">
    <source>
        <dbReference type="Proteomes" id="UP000332933"/>
    </source>
</evidence>
<keyword evidence="4" id="KW-1185">Reference proteome</keyword>
<protein>
    <submittedName>
        <fullName evidence="3">Aste57867_23482 protein</fullName>
    </submittedName>
</protein>
<reference evidence="3 4" key="1">
    <citation type="submission" date="2019-03" db="EMBL/GenBank/DDBJ databases">
        <authorList>
            <person name="Gaulin E."/>
            <person name="Dumas B."/>
        </authorList>
    </citation>
    <scope>NUCLEOTIDE SEQUENCE [LARGE SCALE GENOMIC DNA]</scope>
    <source>
        <strain evidence="3">CBS 568.67</strain>
    </source>
</reference>
<feature type="compositionally biased region" description="Polar residues" evidence="1">
    <location>
        <begin position="285"/>
        <end position="298"/>
    </location>
</feature>
<evidence type="ECO:0000256" key="1">
    <source>
        <dbReference type="SAM" id="MobiDB-lite"/>
    </source>
</evidence>
<dbReference type="AlphaFoldDB" id="A0A485LNV3"/>
<organism evidence="3 4">
    <name type="scientific">Aphanomyces stellatus</name>
    <dbReference type="NCBI Taxonomy" id="120398"/>
    <lineage>
        <taxon>Eukaryota</taxon>
        <taxon>Sar</taxon>
        <taxon>Stramenopiles</taxon>
        <taxon>Oomycota</taxon>
        <taxon>Saprolegniomycetes</taxon>
        <taxon>Saprolegniales</taxon>
        <taxon>Verrucalvaceae</taxon>
        <taxon>Aphanomyces</taxon>
    </lineage>
</organism>
<feature type="region of interest" description="Disordered" evidence="1">
    <location>
        <begin position="129"/>
        <end position="149"/>
    </location>
</feature>
<feature type="region of interest" description="Disordered" evidence="1">
    <location>
        <begin position="261"/>
        <end position="298"/>
    </location>
</feature>
<sequence>MGSLFDVADSVFEYKNIATKPSSAPALSSSYATKTTKVPTLFLLDETLKQIHDSRDKSASASHTASQHATPVPPWKYKSEVRLDQPPLAPSNYNPLRRVFSNTVLQTEPEKNENQSGSCATERGNTTTNARASMEPTNNQSQVYTEPTNAQKADAIARSVLKSLTEDIDAFERQTLSDASTSTPTKFATYIEKKYNQDILASVSPTPFVVLARKKVSNRAEEFRKRAPSPHHNSDSNQSPTVALEDFGNEIRQTLNLFSSKYTEPKDRSGHNQQKPPTAGRTLSIKPSTPASAIETNLSPDQQKMLILEKLMKLPRSQLDRLPKAQRELVDFTKKYQQAVTMPPNKLSQLTPHQQHMVQQLKSKMGNPS</sequence>
<evidence type="ECO:0000313" key="3">
    <source>
        <dbReference type="EMBL" id="VFU00127.1"/>
    </source>
</evidence>
<reference evidence="2" key="2">
    <citation type="submission" date="2019-06" db="EMBL/GenBank/DDBJ databases">
        <title>Genomics analysis of Aphanomyces spp. identifies a new class of oomycete effector associated with host adaptation.</title>
        <authorList>
            <person name="Gaulin E."/>
        </authorList>
    </citation>
    <scope>NUCLEOTIDE SEQUENCE</scope>
    <source>
        <strain evidence="2">CBS 578.67</strain>
    </source>
</reference>
<name>A0A485LNV3_9STRA</name>
<dbReference type="Proteomes" id="UP000332933">
    <property type="component" value="Unassembled WGS sequence"/>
</dbReference>
<feature type="region of interest" description="Disordered" evidence="1">
    <location>
        <begin position="53"/>
        <end position="78"/>
    </location>
</feature>
<dbReference type="EMBL" id="VJMH01007273">
    <property type="protein sequence ID" value="KAF0684564.1"/>
    <property type="molecule type" value="Genomic_DNA"/>
</dbReference>
<evidence type="ECO:0000313" key="2">
    <source>
        <dbReference type="EMBL" id="KAF0684564.1"/>
    </source>
</evidence>
<feature type="region of interest" description="Disordered" evidence="1">
    <location>
        <begin position="221"/>
        <end position="241"/>
    </location>
</feature>
<dbReference type="OrthoDB" id="75554at2759"/>